<name>A0A545TPM9_9PROT</name>
<dbReference type="Gene3D" id="1.10.357.10">
    <property type="entry name" value="Tetracycline Repressor, domain 2"/>
    <property type="match status" value="1"/>
</dbReference>
<gene>
    <name evidence="6" type="ORF">FKG95_16055</name>
</gene>
<dbReference type="OrthoDB" id="8478851at2"/>
<evidence type="ECO:0000256" key="4">
    <source>
        <dbReference type="PROSITE-ProRule" id="PRU00335"/>
    </source>
</evidence>
<dbReference type="GO" id="GO:0003700">
    <property type="term" value="F:DNA-binding transcription factor activity"/>
    <property type="evidence" value="ECO:0007669"/>
    <property type="project" value="TreeGrafter"/>
</dbReference>
<dbReference type="InterPro" id="IPR036271">
    <property type="entry name" value="Tet_transcr_reg_TetR-rel_C_sf"/>
</dbReference>
<keyword evidence="3" id="KW-0804">Transcription</keyword>
<dbReference type="SUPFAM" id="SSF46689">
    <property type="entry name" value="Homeodomain-like"/>
    <property type="match status" value="1"/>
</dbReference>
<proteinExistence type="predicted"/>
<dbReference type="InterPro" id="IPR001647">
    <property type="entry name" value="HTH_TetR"/>
</dbReference>
<dbReference type="GO" id="GO:0000976">
    <property type="term" value="F:transcription cis-regulatory region binding"/>
    <property type="evidence" value="ECO:0007669"/>
    <property type="project" value="TreeGrafter"/>
</dbReference>
<dbReference type="RefSeq" id="WP_142897399.1">
    <property type="nucleotide sequence ID" value="NZ_ML660056.1"/>
</dbReference>
<evidence type="ECO:0000259" key="5">
    <source>
        <dbReference type="PROSITE" id="PS50977"/>
    </source>
</evidence>
<keyword evidence="2 4" id="KW-0238">DNA-binding</keyword>
<dbReference type="AlphaFoldDB" id="A0A545TPM9"/>
<dbReference type="Pfam" id="PF00440">
    <property type="entry name" value="TetR_N"/>
    <property type="match status" value="1"/>
</dbReference>
<dbReference type="InterPro" id="IPR050109">
    <property type="entry name" value="HTH-type_TetR-like_transc_reg"/>
</dbReference>
<comment type="caution">
    <text evidence="6">The sequence shown here is derived from an EMBL/GenBank/DDBJ whole genome shotgun (WGS) entry which is preliminary data.</text>
</comment>
<dbReference type="PANTHER" id="PTHR30055">
    <property type="entry name" value="HTH-TYPE TRANSCRIPTIONAL REGULATOR RUTR"/>
    <property type="match status" value="1"/>
</dbReference>
<accession>A0A545TPM9</accession>
<evidence type="ECO:0000313" key="6">
    <source>
        <dbReference type="EMBL" id="TQV79175.1"/>
    </source>
</evidence>
<dbReference type="SUPFAM" id="SSF48498">
    <property type="entry name" value="Tetracyclin repressor-like, C-terminal domain"/>
    <property type="match status" value="1"/>
</dbReference>
<organism evidence="6 7">
    <name type="scientific">Denitrobaculum tricleocarpae</name>
    <dbReference type="NCBI Taxonomy" id="2591009"/>
    <lineage>
        <taxon>Bacteria</taxon>
        <taxon>Pseudomonadati</taxon>
        <taxon>Pseudomonadota</taxon>
        <taxon>Alphaproteobacteria</taxon>
        <taxon>Rhodospirillales</taxon>
        <taxon>Rhodospirillaceae</taxon>
        <taxon>Denitrobaculum</taxon>
    </lineage>
</organism>
<evidence type="ECO:0000256" key="2">
    <source>
        <dbReference type="ARBA" id="ARBA00023125"/>
    </source>
</evidence>
<dbReference type="PANTHER" id="PTHR30055:SF234">
    <property type="entry name" value="HTH-TYPE TRANSCRIPTIONAL REGULATOR BETI"/>
    <property type="match status" value="1"/>
</dbReference>
<sequence>MKSKSARSPKGEARRDAIEVEGRRMLLEEGYARVSLRAIAMRLGISVGNLQYYFPTKDDLVEAVIAAEIEASLSILDGITWDPGRPGECIHGAARALLHHHAGDSGRFYAIAEFLALNDPRYARLKARGYAHVFGYVEGLVHLMASHLEADLRARLAHILVALIDGASLQVQFAQAQLPEEHIDALAYDVAEAIQHLLKNWK</sequence>
<dbReference type="Proteomes" id="UP000315252">
    <property type="component" value="Unassembled WGS sequence"/>
</dbReference>
<evidence type="ECO:0000256" key="1">
    <source>
        <dbReference type="ARBA" id="ARBA00023015"/>
    </source>
</evidence>
<feature type="domain" description="HTH tetR-type" evidence="5">
    <location>
        <begin position="12"/>
        <end position="72"/>
    </location>
</feature>
<reference evidence="6 7" key="1">
    <citation type="submission" date="2019-06" db="EMBL/GenBank/DDBJ databases">
        <title>Whole genome sequence for Rhodospirillaceae sp. R148.</title>
        <authorList>
            <person name="Wang G."/>
        </authorList>
    </citation>
    <scope>NUCLEOTIDE SEQUENCE [LARGE SCALE GENOMIC DNA]</scope>
    <source>
        <strain evidence="6 7">R148</strain>
    </source>
</reference>
<dbReference type="InterPro" id="IPR009057">
    <property type="entry name" value="Homeodomain-like_sf"/>
</dbReference>
<keyword evidence="7" id="KW-1185">Reference proteome</keyword>
<evidence type="ECO:0000313" key="7">
    <source>
        <dbReference type="Proteomes" id="UP000315252"/>
    </source>
</evidence>
<dbReference type="EMBL" id="VHSH01000005">
    <property type="protein sequence ID" value="TQV79175.1"/>
    <property type="molecule type" value="Genomic_DNA"/>
</dbReference>
<evidence type="ECO:0000256" key="3">
    <source>
        <dbReference type="ARBA" id="ARBA00023163"/>
    </source>
</evidence>
<keyword evidence="1" id="KW-0805">Transcription regulation</keyword>
<dbReference type="PROSITE" id="PS50977">
    <property type="entry name" value="HTH_TETR_2"/>
    <property type="match status" value="1"/>
</dbReference>
<feature type="DNA-binding region" description="H-T-H motif" evidence="4">
    <location>
        <begin position="35"/>
        <end position="54"/>
    </location>
</feature>
<protein>
    <submittedName>
        <fullName evidence="6">TetR family transcriptional regulator</fullName>
    </submittedName>
</protein>